<feature type="compositionally biased region" description="Low complexity" evidence="1">
    <location>
        <begin position="94"/>
        <end position="119"/>
    </location>
</feature>
<evidence type="ECO:0000313" key="4">
    <source>
        <dbReference type="Proteomes" id="UP000199597"/>
    </source>
</evidence>
<accession>A0A1H1N2N5</accession>
<dbReference type="AlphaFoldDB" id="A0A1H1N2N5"/>
<keyword evidence="4" id="KW-1185">Reference proteome</keyword>
<sequence length="316" mass="33536">MGLFLKYGVIDLELRMSTNPPGRGDENEWDVNDRSGSQWSSQPGSQSGPPSGSQPSPQTGNGWGAPPPPPPSSSQPQRPYIQTPHPQSGPPPRSGQQTPQQPYGYGPGPYQQAGPPAQKKRGGLIALLVVVSIVLAGGIGWGAANFFSKDSEDPATVASTNEPTSTASDDSSAGASKSPEPTETESALPDDPKKALKQLADSDGQAAKSELDGKWVPQLSSKKVGLKAEGKTWDEEAILEEFEGLREEFPRVKLIWSGDFSSFKENNFWVTVVGIGYDDPEDALSWCSSHGLGADSCYAKQLNTSGGHDGTTRLQD</sequence>
<feature type="region of interest" description="Disordered" evidence="1">
    <location>
        <begin position="151"/>
        <end position="192"/>
    </location>
</feature>
<gene>
    <name evidence="3" type="ORF">SAMN04489752_0614</name>
</gene>
<dbReference type="STRING" id="1136497.SAMN04489752_0614"/>
<feature type="compositionally biased region" description="Low complexity" evidence="1">
    <location>
        <begin position="164"/>
        <end position="178"/>
    </location>
</feature>
<evidence type="ECO:0000256" key="1">
    <source>
        <dbReference type="SAM" id="MobiDB-lite"/>
    </source>
</evidence>
<feature type="transmembrane region" description="Helical" evidence="2">
    <location>
        <begin position="124"/>
        <end position="144"/>
    </location>
</feature>
<evidence type="ECO:0000313" key="3">
    <source>
        <dbReference type="EMBL" id="SDR93148.1"/>
    </source>
</evidence>
<keyword evidence="2" id="KW-1133">Transmembrane helix</keyword>
<dbReference type="Proteomes" id="UP000199597">
    <property type="component" value="Chromosome I"/>
</dbReference>
<feature type="compositionally biased region" description="Low complexity" evidence="1">
    <location>
        <begin position="74"/>
        <end position="86"/>
    </location>
</feature>
<proteinExistence type="predicted"/>
<organism evidence="3 4">
    <name type="scientific">Brevibacterium siliguriense</name>
    <dbReference type="NCBI Taxonomy" id="1136497"/>
    <lineage>
        <taxon>Bacteria</taxon>
        <taxon>Bacillati</taxon>
        <taxon>Actinomycetota</taxon>
        <taxon>Actinomycetes</taxon>
        <taxon>Micrococcales</taxon>
        <taxon>Brevibacteriaceae</taxon>
        <taxon>Brevibacterium</taxon>
    </lineage>
</organism>
<keyword evidence="2" id="KW-0812">Transmembrane</keyword>
<protein>
    <submittedName>
        <fullName evidence="3">Uncharacterized protein</fullName>
    </submittedName>
</protein>
<feature type="compositionally biased region" description="Low complexity" evidence="1">
    <location>
        <begin position="35"/>
        <end position="60"/>
    </location>
</feature>
<dbReference type="EMBL" id="LT629766">
    <property type="protein sequence ID" value="SDR93148.1"/>
    <property type="molecule type" value="Genomic_DNA"/>
</dbReference>
<feature type="region of interest" description="Disordered" evidence="1">
    <location>
        <begin position="15"/>
        <end position="119"/>
    </location>
</feature>
<evidence type="ECO:0000256" key="2">
    <source>
        <dbReference type="SAM" id="Phobius"/>
    </source>
</evidence>
<name>A0A1H1N2N5_9MICO</name>
<keyword evidence="2" id="KW-0472">Membrane</keyword>
<reference evidence="4" key="1">
    <citation type="submission" date="2016-10" db="EMBL/GenBank/DDBJ databases">
        <authorList>
            <person name="Varghese N."/>
            <person name="Submissions S."/>
        </authorList>
    </citation>
    <scope>NUCLEOTIDE SEQUENCE [LARGE SCALE GENOMIC DNA]</scope>
    <source>
        <strain evidence="4">DSM 23676</strain>
    </source>
</reference>